<dbReference type="Proteomes" id="UP001279734">
    <property type="component" value="Unassembled WGS sequence"/>
</dbReference>
<dbReference type="SUPFAM" id="SSF53474">
    <property type="entry name" value="alpha/beta-Hydrolases"/>
    <property type="match status" value="1"/>
</dbReference>
<accession>A0AAD3S656</accession>
<name>A0AAD3S656_NEPGR</name>
<dbReference type="GO" id="GO:0009941">
    <property type="term" value="C:chloroplast envelope"/>
    <property type="evidence" value="ECO:0007669"/>
    <property type="project" value="TreeGrafter"/>
</dbReference>
<evidence type="ECO:0000313" key="1">
    <source>
        <dbReference type="EMBL" id="GMH05000.1"/>
    </source>
</evidence>
<dbReference type="EMBL" id="BSYO01000005">
    <property type="protein sequence ID" value="GMH05000.1"/>
    <property type="molecule type" value="Genomic_DNA"/>
</dbReference>
<evidence type="ECO:0000313" key="2">
    <source>
        <dbReference type="Proteomes" id="UP001279734"/>
    </source>
</evidence>
<dbReference type="PANTHER" id="PTHR43689">
    <property type="entry name" value="HYDROLASE"/>
    <property type="match status" value="1"/>
</dbReference>
<organism evidence="1 2">
    <name type="scientific">Nepenthes gracilis</name>
    <name type="common">Slender pitcher plant</name>
    <dbReference type="NCBI Taxonomy" id="150966"/>
    <lineage>
        <taxon>Eukaryota</taxon>
        <taxon>Viridiplantae</taxon>
        <taxon>Streptophyta</taxon>
        <taxon>Embryophyta</taxon>
        <taxon>Tracheophyta</taxon>
        <taxon>Spermatophyta</taxon>
        <taxon>Magnoliopsida</taxon>
        <taxon>eudicotyledons</taxon>
        <taxon>Gunneridae</taxon>
        <taxon>Pentapetalae</taxon>
        <taxon>Caryophyllales</taxon>
        <taxon>Nepenthaceae</taxon>
        <taxon>Nepenthes</taxon>
    </lineage>
</organism>
<keyword evidence="2" id="KW-1185">Reference proteome</keyword>
<dbReference type="InterPro" id="IPR029058">
    <property type="entry name" value="AB_hydrolase_fold"/>
</dbReference>
<proteinExistence type="predicted"/>
<comment type="caution">
    <text evidence="1">The sequence shown here is derived from an EMBL/GenBank/DDBJ whole genome shotgun (WGS) entry which is preliminary data.</text>
</comment>
<protein>
    <submittedName>
        <fullName evidence="1">Uncharacterized protein</fullName>
    </submittedName>
</protein>
<dbReference type="AlphaFoldDB" id="A0AAD3S656"/>
<dbReference type="PANTHER" id="PTHR43689:SF1">
    <property type="entry name" value="ALPHA_BETA-HYDROLASES SUPERFAMILY PROTEIN"/>
    <property type="match status" value="1"/>
</dbReference>
<reference evidence="1" key="1">
    <citation type="submission" date="2023-05" db="EMBL/GenBank/DDBJ databases">
        <title>Nepenthes gracilis genome sequencing.</title>
        <authorList>
            <person name="Fukushima K."/>
        </authorList>
    </citation>
    <scope>NUCLEOTIDE SEQUENCE</scope>
    <source>
        <strain evidence="1">SING2019-196</strain>
    </source>
</reference>
<dbReference type="Gene3D" id="3.40.50.1820">
    <property type="entry name" value="alpha/beta hydrolase"/>
    <property type="match status" value="1"/>
</dbReference>
<gene>
    <name evidence="1" type="ORF">Nepgr_006840</name>
</gene>
<sequence>MILLHGSGSSVFSWNRVMKSLAHNTVLKVLAFHRPAFGLTSRVSCLQHIDASGDAKSINPYSTAFLVLITLYFIDLLASEKETLLGMLVPGELLQAITNGAGLTWSNSLFMRGNTGVDFESRSDLWLEYISTGWLPDYL</sequence>